<reference evidence="1 2" key="1">
    <citation type="journal article" date="2023" name="Mol. Phylogenet. Evol.">
        <title>Genome-scale phylogeny and comparative genomics of the fungal order Sordariales.</title>
        <authorList>
            <person name="Hensen N."/>
            <person name="Bonometti L."/>
            <person name="Westerberg I."/>
            <person name="Brannstrom I.O."/>
            <person name="Guillou S."/>
            <person name="Cros-Aarteil S."/>
            <person name="Calhoun S."/>
            <person name="Haridas S."/>
            <person name="Kuo A."/>
            <person name="Mondo S."/>
            <person name="Pangilinan J."/>
            <person name="Riley R."/>
            <person name="LaButti K."/>
            <person name="Andreopoulos B."/>
            <person name="Lipzen A."/>
            <person name="Chen C."/>
            <person name="Yan M."/>
            <person name="Daum C."/>
            <person name="Ng V."/>
            <person name="Clum A."/>
            <person name="Steindorff A."/>
            <person name="Ohm R.A."/>
            <person name="Martin F."/>
            <person name="Silar P."/>
            <person name="Natvig D.O."/>
            <person name="Lalanne C."/>
            <person name="Gautier V."/>
            <person name="Ament-Velasquez S.L."/>
            <person name="Kruys A."/>
            <person name="Hutchinson M.I."/>
            <person name="Powell A.J."/>
            <person name="Barry K."/>
            <person name="Miller A.N."/>
            <person name="Grigoriev I.V."/>
            <person name="Debuchy R."/>
            <person name="Gladieux P."/>
            <person name="Hiltunen Thoren M."/>
            <person name="Johannesson H."/>
        </authorList>
    </citation>
    <scope>NUCLEOTIDE SEQUENCE [LARGE SCALE GENOMIC DNA]</scope>
    <source>
        <strain evidence="1 2">FGSC 10403</strain>
    </source>
</reference>
<name>A0AAJ0ID36_9PEZI</name>
<comment type="caution">
    <text evidence="1">The sequence shown here is derived from an EMBL/GenBank/DDBJ whole genome shotgun (WGS) entry which is preliminary data.</text>
</comment>
<sequence>MQSLCVCLVHGGAESGKIVVGGTKISKQWTWTSSSRPQQSIHGPSIPLLQPFGFYTTVRDARLWGKPRAYLPRTEVGTTDAAARLAERIGVDDLQQQQYM</sequence>
<dbReference type="AlphaFoldDB" id="A0AAJ0ID36"/>
<dbReference type="GeneID" id="87877304"/>
<evidence type="ECO:0000313" key="1">
    <source>
        <dbReference type="EMBL" id="KAK3497524.1"/>
    </source>
</evidence>
<organism evidence="1 2">
    <name type="scientific">Neurospora hispaniola</name>
    <dbReference type="NCBI Taxonomy" id="588809"/>
    <lineage>
        <taxon>Eukaryota</taxon>
        <taxon>Fungi</taxon>
        <taxon>Dikarya</taxon>
        <taxon>Ascomycota</taxon>
        <taxon>Pezizomycotina</taxon>
        <taxon>Sordariomycetes</taxon>
        <taxon>Sordariomycetidae</taxon>
        <taxon>Sordariales</taxon>
        <taxon>Sordariaceae</taxon>
        <taxon>Neurospora</taxon>
    </lineage>
</organism>
<dbReference type="Proteomes" id="UP001285908">
    <property type="component" value="Unassembled WGS sequence"/>
</dbReference>
<keyword evidence="2" id="KW-1185">Reference proteome</keyword>
<dbReference type="RefSeq" id="XP_062695788.1">
    <property type="nucleotide sequence ID" value="XM_062839682.1"/>
</dbReference>
<evidence type="ECO:0000313" key="2">
    <source>
        <dbReference type="Proteomes" id="UP001285908"/>
    </source>
</evidence>
<proteinExistence type="predicted"/>
<gene>
    <name evidence="1" type="ORF">B0T23DRAFT_418473</name>
</gene>
<protein>
    <submittedName>
        <fullName evidence="1">Uncharacterized protein</fullName>
    </submittedName>
</protein>
<dbReference type="EMBL" id="JAULSX010000002">
    <property type="protein sequence ID" value="KAK3497524.1"/>
    <property type="molecule type" value="Genomic_DNA"/>
</dbReference>
<accession>A0AAJ0ID36</accession>